<protein>
    <submittedName>
        <fullName evidence="3">Large terminase phage packaging protein</fullName>
    </submittedName>
</protein>
<dbReference type="Gene3D" id="3.30.420.240">
    <property type="match status" value="1"/>
</dbReference>
<gene>
    <name evidence="3" type="ORF">SAMN05421774_102109</name>
</gene>
<sequence>MRSGAAWLASATPDQIDGFLGGLSDATLAALPWVFEFWALPHQLPPEGAWKTWVIMGGRGAGKTRAGAEWVRAEVEGARPCDAGRARRVALVGETLDQVREVMIFGESGIMACAPPDRRPEWQAGRRRLLWPNGAVAEIYSAHEPDSLRGPQFDAAWVDELAKWKKAEATWDMLQFALRLGQHPRQVVTTTPQNVAVLKTILRNPSTVETHAPTEANRAYLAASFLEEVRIRYQGTRLGRQELDGVLLEDAEGALWTSAGIEGCRVEAVPPLDRVVVAVDPPVTGTNRSDECGIVVVGVEMKGAPQEWRAFVLEDATVAGASPDQWARAAVAARERHGAERIVAEVNQGGDLVARVIRSVDGMAPVKAVRATRGKAARAEPVAALYEQGRVRHVRGLGGLEDQMCRMTVQGYQGKGSPDRVDALVWALTELMVEPGGRPRVRGL</sequence>
<evidence type="ECO:0000313" key="4">
    <source>
        <dbReference type="Proteomes" id="UP000186141"/>
    </source>
</evidence>
<dbReference type="Pfam" id="PF17289">
    <property type="entry name" value="Terminase_6C"/>
    <property type="match status" value="1"/>
</dbReference>
<keyword evidence="1" id="KW-1188">Viral release from host cell</keyword>
<evidence type="ECO:0000313" key="3">
    <source>
        <dbReference type="EMBL" id="SIS76189.1"/>
    </source>
</evidence>
<dbReference type="AlphaFoldDB" id="A0A1N7LQZ9"/>
<feature type="domain" description="Terminase large subunit gp17-like C-terminal" evidence="2">
    <location>
        <begin position="278"/>
        <end position="429"/>
    </location>
</feature>
<name>A0A1N7LQZ9_9RHOB</name>
<dbReference type="Gene3D" id="3.40.50.300">
    <property type="entry name" value="P-loop containing nucleotide triphosphate hydrolases"/>
    <property type="match status" value="1"/>
</dbReference>
<dbReference type="InterPro" id="IPR035421">
    <property type="entry name" value="Terminase_6C"/>
</dbReference>
<reference evidence="3 4" key="1">
    <citation type="submission" date="2017-01" db="EMBL/GenBank/DDBJ databases">
        <authorList>
            <person name="Mah S.A."/>
            <person name="Swanson W.J."/>
            <person name="Moy G.W."/>
            <person name="Vacquier V.D."/>
        </authorList>
    </citation>
    <scope>NUCLEOTIDE SEQUENCE [LARGE SCALE GENOMIC DNA]</scope>
    <source>
        <strain evidence="3 4">DSM 26375</strain>
    </source>
</reference>
<dbReference type="Pfam" id="PF03237">
    <property type="entry name" value="Terminase_6N"/>
    <property type="match status" value="1"/>
</dbReference>
<evidence type="ECO:0000259" key="2">
    <source>
        <dbReference type="Pfam" id="PF17289"/>
    </source>
</evidence>
<dbReference type="RefSeq" id="WP_083701140.1">
    <property type="nucleotide sequence ID" value="NZ_BMEH01000002.1"/>
</dbReference>
<dbReference type="OrthoDB" id="4519042at2"/>
<accession>A0A1N7LQZ9</accession>
<keyword evidence="4" id="KW-1185">Reference proteome</keyword>
<dbReference type="STRING" id="1086013.SAMN05421774_102109"/>
<organism evidence="3 4">
    <name type="scientific">Gemmobacter megaterium</name>
    <dbReference type="NCBI Taxonomy" id="1086013"/>
    <lineage>
        <taxon>Bacteria</taxon>
        <taxon>Pseudomonadati</taxon>
        <taxon>Pseudomonadota</taxon>
        <taxon>Alphaproteobacteria</taxon>
        <taxon>Rhodobacterales</taxon>
        <taxon>Paracoccaceae</taxon>
        <taxon>Gemmobacter</taxon>
    </lineage>
</organism>
<evidence type="ECO:0000256" key="1">
    <source>
        <dbReference type="ARBA" id="ARBA00022612"/>
    </source>
</evidence>
<dbReference type="InterPro" id="IPR027417">
    <property type="entry name" value="P-loop_NTPase"/>
</dbReference>
<dbReference type="EMBL" id="FTOT01000002">
    <property type="protein sequence ID" value="SIS76189.1"/>
    <property type="molecule type" value="Genomic_DNA"/>
</dbReference>
<proteinExistence type="predicted"/>
<dbReference type="Proteomes" id="UP000186141">
    <property type="component" value="Unassembled WGS sequence"/>
</dbReference>